<dbReference type="GO" id="GO:0005667">
    <property type="term" value="C:transcription regulator complex"/>
    <property type="evidence" value="ECO:0007669"/>
    <property type="project" value="TreeGrafter"/>
</dbReference>
<dbReference type="Ensembl" id="ENSCMIT00000006165.1">
    <property type="protein sequence ID" value="ENSCMIP00000005965.1"/>
    <property type="gene ID" value="ENSCMIG00000003438.1"/>
</dbReference>
<dbReference type="InterPro" id="IPR009146">
    <property type="entry name" value="Groucho_enhance"/>
</dbReference>
<dbReference type="Proteomes" id="UP000314986">
    <property type="component" value="Unassembled WGS sequence"/>
</dbReference>
<evidence type="ECO:0000313" key="4">
    <source>
        <dbReference type="Proteomes" id="UP000314986"/>
    </source>
</evidence>
<reference evidence="3" key="4">
    <citation type="submission" date="2025-08" db="UniProtKB">
        <authorList>
            <consortium name="Ensembl"/>
        </authorList>
    </citation>
    <scope>IDENTIFICATION</scope>
</reference>
<protein>
    <submittedName>
        <fullName evidence="3">Transducin-like enhancer protein 1</fullName>
    </submittedName>
</protein>
<comment type="similarity">
    <text evidence="1">Belongs to the WD repeat Groucho/TLE family.</text>
</comment>
<reference evidence="4" key="3">
    <citation type="journal article" date="2014" name="Nature">
        <title>Elephant shark genome provides unique insights into gnathostome evolution.</title>
        <authorList>
            <consortium name="International Elephant Shark Genome Sequencing Consortium"/>
            <person name="Venkatesh B."/>
            <person name="Lee A.P."/>
            <person name="Ravi V."/>
            <person name="Maurya A.K."/>
            <person name="Lian M.M."/>
            <person name="Swann J.B."/>
            <person name="Ohta Y."/>
            <person name="Flajnik M.F."/>
            <person name="Sutoh Y."/>
            <person name="Kasahara M."/>
            <person name="Hoon S."/>
            <person name="Gangu V."/>
            <person name="Roy S.W."/>
            <person name="Irimia M."/>
            <person name="Korzh V."/>
            <person name="Kondrychyn I."/>
            <person name="Lim Z.W."/>
            <person name="Tay B.H."/>
            <person name="Tohari S."/>
            <person name="Kong K.W."/>
            <person name="Ho S."/>
            <person name="Lorente-Galdos B."/>
            <person name="Quilez J."/>
            <person name="Marques-Bonet T."/>
            <person name="Raney B.J."/>
            <person name="Ingham P.W."/>
            <person name="Tay A."/>
            <person name="Hillier L.W."/>
            <person name="Minx P."/>
            <person name="Boehm T."/>
            <person name="Wilson R.K."/>
            <person name="Brenner S."/>
            <person name="Warren W.C."/>
        </authorList>
    </citation>
    <scope>NUCLEOTIDE SEQUENCE [LARGE SCALE GENOMIC DNA]</scope>
</reference>
<dbReference type="GO" id="GO:0090090">
    <property type="term" value="P:negative regulation of canonical Wnt signaling pathway"/>
    <property type="evidence" value="ECO:0007669"/>
    <property type="project" value="TreeGrafter"/>
</dbReference>
<reference evidence="3" key="5">
    <citation type="submission" date="2025-09" db="UniProtKB">
        <authorList>
            <consortium name="Ensembl"/>
        </authorList>
    </citation>
    <scope>IDENTIFICATION</scope>
</reference>
<dbReference type="PANTHER" id="PTHR10814:SF21">
    <property type="entry name" value="PROTEIN GROUCHO"/>
    <property type="match status" value="1"/>
</dbReference>
<evidence type="ECO:0000256" key="2">
    <source>
        <dbReference type="SAM" id="MobiDB-lite"/>
    </source>
</evidence>
<dbReference type="InParanoid" id="A0A4W3GSL5"/>
<dbReference type="AlphaFoldDB" id="A0A4W3GSL5"/>
<dbReference type="GO" id="GO:0003714">
    <property type="term" value="F:transcription corepressor activity"/>
    <property type="evidence" value="ECO:0007669"/>
    <property type="project" value="TreeGrafter"/>
</dbReference>
<dbReference type="GO" id="GO:0005634">
    <property type="term" value="C:nucleus"/>
    <property type="evidence" value="ECO:0007669"/>
    <property type="project" value="InterPro"/>
</dbReference>
<dbReference type="GeneTree" id="ENSGT01030000234519"/>
<evidence type="ECO:0000256" key="1">
    <source>
        <dbReference type="ARBA" id="ARBA00005969"/>
    </source>
</evidence>
<keyword evidence="4" id="KW-1185">Reference proteome</keyword>
<name>A0A4W3GSL5_CALMI</name>
<evidence type="ECO:0000313" key="3">
    <source>
        <dbReference type="Ensembl" id="ENSCMIP00000005965.1"/>
    </source>
</evidence>
<accession>A0A4W3GSL5</accession>
<organism evidence="3 4">
    <name type="scientific">Callorhinchus milii</name>
    <name type="common">Ghost shark</name>
    <dbReference type="NCBI Taxonomy" id="7868"/>
    <lineage>
        <taxon>Eukaryota</taxon>
        <taxon>Metazoa</taxon>
        <taxon>Chordata</taxon>
        <taxon>Craniata</taxon>
        <taxon>Vertebrata</taxon>
        <taxon>Chondrichthyes</taxon>
        <taxon>Holocephali</taxon>
        <taxon>Chimaeriformes</taxon>
        <taxon>Callorhinchidae</taxon>
        <taxon>Callorhinchus</taxon>
    </lineage>
</organism>
<reference evidence="4" key="2">
    <citation type="journal article" date="2007" name="PLoS Biol.">
        <title>Survey sequencing and comparative analysis of the elephant shark (Callorhinchus milii) genome.</title>
        <authorList>
            <person name="Venkatesh B."/>
            <person name="Kirkness E.F."/>
            <person name="Loh Y.H."/>
            <person name="Halpern A.L."/>
            <person name="Lee A.P."/>
            <person name="Johnson J."/>
            <person name="Dandona N."/>
            <person name="Viswanathan L.D."/>
            <person name="Tay A."/>
            <person name="Venter J.C."/>
            <person name="Strausberg R.L."/>
            <person name="Brenner S."/>
        </authorList>
    </citation>
    <scope>NUCLEOTIDE SEQUENCE [LARGE SCALE GENOMIC DNA]</scope>
</reference>
<reference evidence="4" key="1">
    <citation type="journal article" date="2006" name="Science">
        <title>Ancient noncoding elements conserved in the human genome.</title>
        <authorList>
            <person name="Venkatesh B."/>
            <person name="Kirkness E.F."/>
            <person name="Loh Y.H."/>
            <person name="Halpern A.L."/>
            <person name="Lee A.P."/>
            <person name="Johnson J."/>
            <person name="Dandona N."/>
            <person name="Viswanathan L.D."/>
            <person name="Tay A."/>
            <person name="Venter J.C."/>
            <person name="Strausberg R.L."/>
            <person name="Brenner S."/>
        </authorList>
    </citation>
    <scope>NUCLEOTIDE SEQUENCE [LARGE SCALE GENOMIC DNA]</scope>
</reference>
<dbReference type="PANTHER" id="PTHR10814">
    <property type="entry name" value="TRANSDUCIN-LIKE ENHANCER PROTEIN"/>
    <property type="match status" value="1"/>
</dbReference>
<proteinExistence type="inferred from homology"/>
<sequence>MKHHHLQQQQLQHLSHHVPPIPLTPHPSGLAAAGVTAMGGGSGLLALSSGLGAHAHLVMKDEKNHLDMDPHRDP</sequence>
<dbReference type="STRING" id="7868.ENSCMIP00000005965"/>
<feature type="region of interest" description="Disordered" evidence="2">
    <location>
        <begin position="1"/>
        <end position="37"/>
    </location>
</feature>